<protein>
    <submittedName>
        <fullName evidence="3">Glycosyl transferase, group 1</fullName>
    </submittedName>
</protein>
<organism evidence="3 4">
    <name type="scientific">Magnetococcus marinus (strain ATCC BAA-1437 / JCM 17883 / MC-1)</name>
    <dbReference type="NCBI Taxonomy" id="156889"/>
    <lineage>
        <taxon>Bacteria</taxon>
        <taxon>Pseudomonadati</taxon>
        <taxon>Pseudomonadota</taxon>
        <taxon>Magnetococcia</taxon>
        <taxon>Magnetococcales</taxon>
        <taxon>Magnetococcaceae</taxon>
        <taxon>Magnetococcus</taxon>
    </lineage>
</organism>
<dbReference type="OrthoDB" id="258796at2"/>
<dbReference type="Proteomes" id="UP000002586">
    <property type="component" value="Chromosome"/>
</dbReference>
<reference evidence="3 4" key="2">
    <citation type="journal article" date="2012" name="Int. J. Syst. Evol. Microbiol.">
        <title>Magnetococcus marinus gen. nov., sp. nov., a marine, magnetotactic bacterium that represents a novel lineage (Magnetococcaceae fam. nov.; Magnetococcales ord. nov.) at the base of the Alphaproteobacteria.</title>
        <authorList>
            <person name="Bazylinski D.A."/>
            <person name="Williams T.J."/>
            <person name="Lefevre C.T."/>
            <person name="Berg R.J."/>
            <person name="Zhang C.L."/>
            <person name="Bowser S.S."/>
            <person name="Dean A.J."/>
            <person name="Beveridge T.J."/>
        </authorList>
    </citation>
    <scope>NUCLEOTIDE SEQUENCE [LARGE SCALE GENOMIC DNA]</scope>
    <source>
        <strain evidence="4">ATCC BAA-1437 / JCM 17883 / MC-1</strain>
    </source>
</reference>
<dbReference type="eggNOG" id="COG0438">
    <property type="taxonomic scope" value="Bacteria"/>
</dbReference>
<evidence type="ECO:0000313" key="3">
    <source>
        <dbReference type="EMBL" id="ABK42917.1"/>
    </source>
</evidence>
<sequence>MRLSFLCHEFPPTGGGAASALDHFTRVLVKRGHRVQILTIGLGAKTLRETLDERQIIRYGVGRRSMLSPTTTELLRSYWALRHRSKRDLAEFKPDCSVAFFAFPAGHALLKQRRRLTGPMAVSIRGSDIPGFSKKRWGLFQWLQPWLVRPVLEGADRVFANGETLATLTRAFAPHIAVTSIPNGVDTQQFSPADRAVGAHDGPLRVLSVGQLIPRKQVALLLAGAALLQRPLEITLAGSGPLEEPLKAQAAQLPPPIKVHFCGHTQREAMPQLYRAHDLLVHLSGAEGVSNVALEALASGLPLLATPQALGPEFVGSRGVMVLHDPNEAALAEALLTLDSQRQRLGQMGHEARHFAERFDWQRAAAQFEAQMSRLWLA</sequence>
<dbReference type="RefSeq" id="WP_011712087.1">
    <property type="nucleotide sequence ID" value="NC_008576.1"/>
</dbReference>
<reference evidence="4" key="1">
    <citation type="journal article" date="2009" name="Appl. Environ. Microbiol.">
        <title>Complete genome sequence of the chemolithoautotrophic marine magnetotactic coccus strain MC-1.</title>
        <authorList>
            <person name="Schubbe S."/>
            <person name="Williams T.J."/>
            <person name="Xie G."/>
            <person name="Kiss H.E."/>
            <person name="Brettin T.S."/>
            <person name="Martinez D."/>
            <person name="Ross C.A."/>
            <person name="Schuler D."/>
            <person name="Cox B.L."/>
            <person name="Nealson K.H."/>
            <person name="Bazylinski D.A."/>
        </authorList>
    </citation>
    <scope>NUCLEOTIDE SEQUENCE [LARGE SCALE GENOMIC DNA]</scope>
    <source>
        <strain evidence="4">ATCC BAA-1437 / JCM 17883 / MC-1</strain>
    </source>
</reference>
<feature type="domain" description="Glycosyltransferase subfamily 4-like N-terminal" evidence="2">
    <location>
        <begin position="15"/>
        <end position="188"/>
    </location>
</feature>
<dbReference type="CAZy" id="GT4">
    <property type="family name" value="Glycosyltransferase Family 4"/>
</dbReference>
<proteinExistence type="predicted"/>
<dbReference type="Pfam" id="PF00534">
    <property type="entry name" value="Glycos_transf_1"/>
    <property type="match status" value="1"/>
</dbReference>
<name>A0L4M4_MAGMM</name>
<dbReference type="KEGG" id="mgm:Mmc1_0391"/>
<evidence type="ECO:0000259" key="2">
    <source>
        <dbReference type="Pfam" id="PF13439"/>
    </source>
</evidence>
<dbReference type="GO" id="GO:0016757">
    <property type="term" value="F:glycosyltransferase activity"/>
    <property type="evidence" value="ECO:0007669"/>
    <property type="project" value="InterPro"/>
</dbReference>
<dbReference type="EMBL" id="CP000471">
    <property type="protein sequence ID" value="ABK42917.1"/>
    <property type="molecule type" value="Genomic_DNA"/>
</dbReference>
<dbReference type="HOGENOM" id="CLU_009583_2_4_5"/>
<keyword evidence="4" id="KW-1185">Reference proteome</keyword>
<dbReference type="PANTHER" id="PTHR45947">
    <property type="entry name" value="SULFOQUINOVOSYL TRANSFERASE SQD2"/>
    <property type="match status" value="1"/>
</dbReference>
<feature type="domain" description="Glycosyl transferase family 1" evidence="1">
    <location>
        <begin position="198"/>
        <end position="353"/>
    </location>
</feature>
<dbReference type="AlphaFoldDB" id="A0L4M4"/>
<dbReference type="InterPro" id="IPR050194">
    <property type="entry name" value="Glycosyltransferase_grp1"/>
</dbReference>
<dbReference type="SUPFAM" id="SSF53756">
    <property type="entry name" value="UDP-Glycosyltransferase/glycogen phosphorylase"/>
    <property type="match status" value="1"/>
</dbReference>
<accession>A0L4M4</accession>
<dbReference type="InterPro" id="IPR028098">
    <property type="entry name" value="Glyco_trans_4-like_N"/>
</dbReference>
<evidence type="ECO:0000313" key="4">
    <source>
        <dbReference type="Proteomes" id="UP000002586"/>
    </source>
</evidence>
<dbReference type="InterPro" id="IPR001296">
    <property type="entry name" value="Glyco_trans_1"/>
</dbReference>
<dbReference type="STRING" id="156889.Mmc1_0391"/>
<evidence type="ECO:0000259" key="1">
    <source>
        <dbReference type="Pfam" id="PF00534"/>
    </source>
</evidence>
<dbReference type="Gene3D" id="3.40.50.2000">
    <property type="entry name" value="Glycogen Phosphorylase B"/>
    <property type="match status" value="2"/>
</dbReference>
<keyword evidence="3" id="KW-0808">Transferase</keyword>
<gene>
    <name evidence="3" type="ordered locus">Mmc1_0391</name>
</gene>
<dbReference type="CDD" id="cd03801">
    <property type="entry name" value="GT4_PimA-like"/>
    <property type="match status" value="1"/>
</dbReference>
<dbReference type="PANTHER" id="PTHR45947:SF3">
    <property type="entry name" value="SULFOQUINOVOSYL TRANSFERASE SQD2"/>
    <property type="match status" value="1"/>
</dbReference>
<dbReference type="Pfam" id="PF13439">
    <property type="entry name" value="Glyco_transf_4"/>
    <property type="match status" value="1"/>
</dbReference>